<reference evidence="3" key="2">
    <citation type="submission" date="2015-01" db="EMBL/GenBank/DDBJ databases">
        <title>Evolutionary Origins and Diversification of the Mycorrhizal Mutualists.</title>
        <authorList>
            <consortium name="DOE Joint Genome Institute"/>
            <consortium name="Mycorrhizal Genomics Consortium"/>
            <person name="Kohler A."/>
            <person name="Kuo A."/>
            <person name="Nagy L.G."/>
            <person name="Floudas D."/>
            <person name="Copeland A."/>
            <person name="Barry K.W."/>
            <person name="Cichocki N."/>
            <person name="Veneault-Fourrey C."/>
            <person name="LaButti K."/>
            <person name="Lindquist E.A."/>
            <person name="Lipzen A."/>
            <person name="Lundell T."/>
            <person name="Morin E."/>
            <person name="Murat C."/>
            <person name="Riley R."/>
            <person name="Ohm R."/>
            <person name="Sun H."/>
            <person name="Tunlid A."/>
            <person name="Henrissat B."/>
            <person name="Grigoriev I.V."/>
            <person name="Hibbett D.S."/>
            <person name="Martin F."/>
        </authorList>
    </citation>
    <scope>NUCLEOTIDE SEQUENCE [LARGE SCALE GENOMIC DNA]</scope>
    <source>
        <strain evidence="3">Ve08.2h10</strain>
    </source>
</reference>
<dbReference type="Proteomes" id="UP000054538">
    <property type="component" value="Unassembled WGS sequence"/>
</dbReference>
<feature type="non-terminal residue" evidence="2">
    <location>
        <position position="1"/>
    </location>
</feature>
<dbReference type="HOGENOM" id="CLU_061607_2_1_1"/>
<protein>
    <submittedName>
        <fullName evidence="2">Uncharacterized protein</fullName>
    </submittedName>
</protein>
<dbReference type="EMBL" id="KN827663">
    <property type="protein sequence ID" value="KIK76120.1"/>
    <property type="molecule type" value="Genomic_DNA"/>
</dbReference>
<evidence type="ECO:0000313" key="2">
    <source>
        <dbReference type="EMBL" id="KIK76120.1"/>
    </source>
</evidence>
<feature type="region of interest" description="Disordered" evidence="1">
    <location>
        <begin position="31"/>
        <end position="50"/>
    </location>
</feature>
<evidence type="ECO:0000256" key="1">
    <source>
        <dbReference type="SAM" id="MobiDB-lite"/>
    </source>
</evidence>
<dbReference type="InParanoid" id="A0A0D0DEU2"/>
<organism evidence="2 3">
    <name type="scientific">Paxillus rubicundulus Ve08.2h10</name>
    <dbReference type="NCBI Taxonomy" id="930991"/>
    <lineage>
        <taxon>Eukaryota</taxon>
        <taxon>Fungi</taxon>
        <taxon>Dikarya</taxon>
        <taxon>Basidiomycota</taxon>
        <taxon>Agaricomycotina</taxon>
        <taxon>Agaricomycetes</taxon>
        <taxon>Agaricomycetidae</taxon>
        <taxon>Boletales</taxon>
        <taxon>Paxilineae</taxon>
        <taxon>Paxillaceae</taxon>
        <taxon>Paxillus</taxon>
    </lineage>
</organism>
<reference evidence="2 3" key="1">
    <citation type="submission" date="2014-04" db="EMBL/GenBank/DDBJ databases">
        <authorList>
            <consortium name="DOE Joint Genome Institute"/>
            <person name="Kuo A."/>
            <person name="Kohler A."/>
            <person name="Jargeat P."/>
            <person name="Nagy L.G."/>
            <person name="Floudas D."/>
            <person name="Copeland A."/>
            <person name="Barry K.W."/>
            <person name="Cichocki N."/>
            <person name="Veneault-Fourrey C."/>
            <person name="LaButti K."/>
            <person name="Lindquist E.A."/>
            <person name="Lipzen A."/>
            <person name="Lundell T."/>
            <person name="Morin E."/>
            <person name="Murat C."/>
            <person name="Sun H."/>
            <person name="Tunlid A."/>
            <person name="Henrissat B."/>
            <person name="Grigoriev I.V."/>
            <person name="Hibbett D.S."/>
            <person name="Martin F."/>
            <person name="Nordberg H.P."/>
            <person name="Cantor M.N."/>
            <person name="Hua S.X."/>
        </authorList>
    </citation>
    <scope>NUCLEOTIDE SEQUENCE [LARGE SCALE GENOMIC DNA]</scope>
    <source>
        <strain evidence="2 3">Ve08.2h10</strain>
    </source>
</reference>
<feature type="non-terminal residue" evidence="2">
    <location>
        <position position="157"/>
    </location>
</feature>
<accession>A0A0D0DEU2</accession>
<evidence type="ECO:0000313" key="3">
    <source>
        <dbReference type="Proteomes" id="UP000054538"/>
    </source>
</evidence>
<dbReference type="AlphaFoldDB" id="A0A0D0DEU2"/>
<gene>
    <name evidence="2" type="ORF">PAXRUDRAFT_41041</name>
</gene>
<keyword evidence="3" id="KW-1185">Reference proteome</keyword>
<proteinExistence type="predicted"/>
<name>A0A0D0DEU2_9AGAM</name>
<sequence>EDQSKAELIKMQSTVVLQSIFCERLSSQLAAQEEKQKNAHKKKGKLVGDGLPRLLTSNEFHSQVVEHEKVAVEEELACEERRKQRDERTEVMGPWKEAEAARLERNRVRRQAFKDELATWEAERDLAKAEKRRTRWNQPKLGKLESRLPKPVLESVE</sequence>
<dbReference type="OrthoDB" id="3269232at2759"/>
<feature type="region of interest" description="Disordered" evidence="1">
    <location>
        <begin position="126"/>
        <end position="157"/>
    </location>
</feature>